<accession>A0A923NKG4</accession>
<protein>
    <submittedName>
        <fullName evidence="2">Uncharacterized protein</fullName>
    </submittedName>
</protein>
<dbReference type="RefSeq" id="WP_187302665.1">
    <property type="nucleotide sequence ID" value="NZ_JACRYT010000005.1"/>
</dbReference>
<dbReference type="AlphaFoldDB" id="A0A923NKG4"/>
<feature type="coiled-coil region" evidence="1">
    <location>
        <begin position="5"/>
        <end position="46"/>
    </location>
</feature>
<evidence type="ECO:0000313" key="3">
    <source>
        <dbReference type="Proteomes" id="UP000602647"/>
    </source>
</evidence>
<sequence>MQAKIEKQRTKIARLKQKEAQEQERLEALQSQLSEAEEDLRILELTDIEAIMKEYRMGHDDVILFLKNLKENEDRGTEEIIHVQEFEDLM</sequence>
<evidence type="ECO:0000313" key="2">
    <source>
        <dbReference type="EMBL" id="MBC6679560.1"/>
    </source>
</evidence>
<dbReference type="EMBL" id="JACRYT010000005">
    <property type="protein sequence ID" value="MBC6679560.1"/>
    <property type="molecule type" value="Genomic_DNA"/>
</dbReference>
<reference evidence="2" key="1">
    <citation type="submission" date="2020-08" db="EMBL/GenBank/DDBJ databases">
        <title>Genome public.</title>
        <authorList>
            <person name="Liu C."/>
            <person name="Sun Q."/>
        </authorList>
    </citation>
    <scope>NUCLEOTIDE SEQUENCE</scope>
    <source>
        <strain evidence="2">BX12</strain>
    </source>
</reference>
<evidence type="ECO:0000256" key="1">
    <source>
        <dbReference type="SAM" id="Coils"/>
    </source>
</evidence>
<proteinExistence type="predicted"/>
<comment type="caution">
    <text evidence="2">The sequence shown here is derived from an EMBL/GenBank/DDBJ whole genome shotgun (WGS) entry which is preliminary data.</text>
</comment>
<keyword evidence="1" id="KW-0175">Coiled coil</keyword>
<dbReference type="Proteomes" id="UP000602647">
    <property type="component" value="Unassembled WGS sequence"/>
</dbReference>
<gene>
    <name evidence="2" type="ORF">H9L42_06945</name>
</gene>
<organism evidence="2 3">
    <name type="scientific">Zhenpiania hominis</name>
    <dbReference type="NCBI Taxonomy" id="2763644"/>
    <lineage>
        <taxon>Bacteria</taxon>
        <taxon>Bacillati</taxon>
        <taxon>Bacillota</taxon>
        <taxon>Clostridia</taxon>
        <taxon>Peptostreptococcales</taxon>
        <taxon>Anaerovoracaceae</taxon>
        <taxon>Zhenpiania</taxon>
    </lineage>
</organism>
<name>A0A923NKG4_9FIRM</name>
<keyword evidence="3" id="KW-1185">Reference proteome</keyword>